<feature type="transmembrane region" description="Helical" evidence="1">
    <location>
        <begin position="7"/>
        <end position="29"/>
    </location>
</feature>
<accession>X0S8P3</accession>
<keyword evidence="1" id="KW-0472">Membrane</keyword>
<name>X0S8P3_9ZZZZ</name>
<comment type="caution">
    <text evidence="2">The sequence shown here is derived from an EMBL/GenBank/DDBJ whole genome shotgun (WGS) entry which is preliminary data.</text>
</comment>
<dbReference type="AlphaFoldDB" id="X0S8P3"/>
<evidence type="ECO:0000313" key="2">
    <source>
        <dbReference type="EMBL" id="GAF72302.1"/>
    </source>
</evidence>
<feature type="non-terminal residue" evidence="2">
    <location>
        <position position="1"/>
    </location>
</feature>
<proteinExistence type="predicted"/>
<feature type="transmembrane region" description="Helical" evidence="1">
    <location>
        <begin position="35"/>
        <end position="54"/>
    </location>
</feature>
<sequence>CGTGAGICKGCAVVALIAGILFLLQDLAVWNFWNISWYTVAFVLVGLLCLIGPIKK</sequence>
<dbReference type="EMBL" id="BARS01007992">
    <property type="protein sequence ID" value="GAF72302.1"/>
    <property type="molecule type" value="Genomic_DNA"/>
</dbReference>
<organism evidence="2">
    <name type="scientific">marine sediment metagenome</name>
    <dbReference type="NCBI Taxonomy" id="412755"/>
    <lineage>
        <taxon>unclassified sequences</taxon>
        <taxon>metagenomes</taxon>
        <taxon>ecological metagenomes</taxon>
    </lineage>
</organism>
<gene>
    <name evidence="2" type="ORF">S01H1_15309</name>
</gene>
<evidence type="ECO:0008006" key="3">
    <source>
        <dbReference type="Google" id="ProtNLM"/>
    </source>
</evidence>
<protein>
    <recommendedName>
        <fullName evidence="3">DUF5668 domain-containing protein</fullName>
    </recommendedName>
</protein>
<keyword evidence="1" id="KW-1133">Transmembrane helix</keyword>
<keyword evidence="1" id="KW-0812">Transmembrane</keyword>
<evidence type="ECO:0000256" key="1">
    <source>
        <dbReference type="SAM" id="Phobius"/>
    </source>
</evidence>
<reference evidence="2" key="1">
    <citation type="journal article" date="2014" name="Front. Microbiol.">
        <title>High frequency of phylogenetically diverse reductive dehalogenase-homologous genes in deep subseafloor sedimentary metagenomes.</title>
        <authorList>
            <person name="Kawai M."/>
            <person name="Futagami T."/>
            <person name="Toyoda A."/>
            <person name="Takaki Y."/>
            <person name="Nishi S."/>
            <person name="Hori S."/>
            <person name="Arai W."/>
            <person name="Tsubouchi T."/>
            <person name="Morono Y."/>
            <person name="Uchiyama I."/>
            <person name="Ito T."/>
            <person name="Fujiyama A."/>
            <person name="Inagaki F."/>
            <person name="Takami H."/>
        </authorList>
    </citation>
    <scope>NUCLEOTIDE SEQUENCE</scope>
    <source>
        <strain evidence="2">Expedition CK06-06</strain>
    </source>
</reference>